<dbReference type="EMBL" id="JAPWTJ010001453">
    <property type="protein sequence ID" value="KAJ8971638.1"/>
    <property type="molecule type" value="Genomic_DNA"/>
</dbReference>
<reference evidence="2" key="1">
    <citation type="journal article" date="2023" name="Insect Mol. Biol.">
        <title>Genome sequencing provides insights into the evolution of gene families encoding plant cell wall-degrading enzymes in longhorned beetles.</title>
        <authorList>
            <person name="Shin N.R."/>
            <person name="Okamura Y."/>
            <person name="Kirsch R."/>
            <person name="Pauchet Y."/>
        </authorList>
    </citation>
    <scope>NUCLEOTIDE SEQUENCE</scope>
    <source>
        <strain evidence="2">MMC_N1</strain>
    </source>
</reference>
<protein>
    <recommendedName>
        <fullName evidence="1">Origin recognition complex subunit 3 N-terminal domain-containing protein</fullName>
    </recommendedName>
</protein>
<dbReference type="PANTHER" id="PTHR12748:SF0">
    <property type="entry name" value="ORIGIN RECOGNITION COMPLEX SUBUNIT 3"/>
    <property type="match status" value="1"/>
</dbReference>
<dbReference type="Proteomes" id="UP001162164">
    <property type="component" value="Unassembled WGS sequence"/>
</dbReference>
<name>A0ABQ9J3H4_9CUCU</name>
<evidence type="ECO:0000259" key="1">
    <source>
        <dbReference type="Pfam" id="PF07034"/>
    </source>
</evidence>
<feature type="domain" description="Origin recognition complex subunit 3 N-terminal" evidence="1">
    <location>
        <begin position="4"/>
        <end position="129"/>
    </location>
</feature>
<organism evidence="2 3">
    <name type="scientific">Molorchus minor</name>
    <dbReference type="NCBI Taxonomy" id="1323400"/>
    <lineage>
        <taxon>Eukaryota</taxon>
        <taxon>Metazoa</taxon>
        <taxon>Ecdysozoa</taxon>
        <taxon>Arthropoda</taxon>
        <taxon>Hexapoda</taxon>
        <taxon>Insecta</taxon>
        <taxon>Pterygota</taxon>
        <taxon>Neoptera</taxon>
        <taxon>Endopterygota</taxon>
        <taxon>Coleoptera</taxon>
        <taxon>Polyphaga</taxon>
        <taxon>Cucujiformia</taxon>
        <taxon>Chrysomeloidea</taxon>
        <taxon>Cerambycidae</taxon>
        <taxon>Lamiinae</taxon>
        <taxon>Monochamini</taxon>
        <taxon>Molorchus</taxon>
    </lineage>
</organism>
<dbReference type="InterPro" id="IPR045667">
    <property type="entry name" value="ORC3_N"/>
</dbReference>
<comment type="caution">
    <text evidence="2">The sequence shown here is derived from an EMBL/GenBank/DDBJ whole genome shotgun (WGS) entry which is preliminary data.</text>
</comment>
<gene>
    <name evidence="2" type="ORF">NQ317_015914</name>
</gene>
<dbReference type="Pfam" id="PF07034">
    <property type="entry name" value="ORC3_N"/>
    <property type="match status" value="1"/>
</dbReference>
<proteinExistence type="predicted"/>
<accession>A0ABQ9J3H4</accession>
<dbReference type="InterPro" id="IPR020795">
    <property type="entry name" value="ORC3"/>
</dbReference>
<evidence type="ECO:0000313" key="2">
    <source>
        <dbReference type="EMBL" id="KAJ8971638.1"/>
    </source>
</evidence>
<dbReference type="PANTHER" id="PTHR12748">
    <property type="entry name" value="ORIGIN RECOGNITION COMPLEX SUBUNIT 3"/>
    <property type="match status" value="1"/>
</dbReference>
<evidence type="ECO:0000313" key="3">
    <source>
        <dbReference type="Proteomes" id="UP001162164"/>
    </source>
</evidence>
<sequence length="136" mass="15438">MEEQTISVSKGVFVFKNKFKPLPKHKRQKKYVSNIANKNAISESLWYKSYTKLWNIIDKKIEALNNEMFSSVLSDLLAFIKNSHNSSIIDEIPTAVLLTGINMPDHEAQFKALSKQIKKGCVASCSLPSQSRLSQY</sequence>
<keyword evidence="3" id="KW-1185">Reference proteome</keyword>